<feature type="transmembrane region" description="Helical" evidence="7">
    <location>
        <begin position="70"/>
        <end position="92"/>
    </location>
</feature>
<evidence type="ECO:0000256" key="3">
    <source>
        <dbReference type="ARBA" id="ARBA00022475"/>
    </source>
</evidence>
<comment type="subcellular location">
    <subcellularLocation>
        <location evidence="1">Cell membrane</location>
        <topology evidence="1">Multi-pass membrane protein</topology>
    </subcellularLocation>
</comment>
<evidence type="ECO:0000256" key="5">
    <source>
        <dbReference type="ARBA" id="ARBA00022989"/>
    </source>
</evidence>
<feature type="transmembrane region" description="Helical" evidence="7">
    <location>
        <begin position="294"/>
        <end position="313"/>
    </location>
</feature>
<dbReference type="SUPFAM" id="SSF103473">
    <property type="entry name" value="MFS general substrate transporter"/>
    <property type="match status" value="1"/>
</dbReference>
<evidence type="ECO:0000313" key="10">
    <source>
        <dbReference type="Proteomes" id="UP000516320"/>
    </source>
</evidence>
<feature type="transmembrane region" description="Helical" evidence="7">
    <location>
        <begin position="359"/>
        <end position="379"/>
    </location>
</feature>
<dbReference type="Pfam" id="PF07690">
    <property type="entry name" value="MFS_1"/>
    <property type="match status" value="1"/>
</dbReference>
<feature type="transmembrane region" description="Helical" evidence="7">
    <location>
        <begin position="146"/>
        <end position="163"/>
    </location>
</feature>
<feature type="transmembrane region" description="Helical" evidence="7">
    <location>
        <begin position="12"/>
        <end position="28"/>
    </location>
</feature>
<feature type="domain" description="Major facilitator superfamily (MFS) profile" evidence="8">
    <location>
        <begin position="1"/>
        <end position="410"/>
    </location>
</feature>
<name>A0A7H0SSF9_9CORY</name>
<dbReference type="KEGG" id="cpoy:GP475_08510"/>
<evidence type="ECO:0000259" key="8">
    <source>
        <dbReference type="PROSITE" id="PS50850"/>
    </source>
</evidence>
<dbReference type="PROSITE" id="PS50850">
    <property type="entry name" value="MFS"/>
    <property type="match status" value="1"/>
</dbReference>
<evidence type="ECO:0000256" key="2">
    <source>
        <dbReference type="ARBA" id="ARBA00022448"/>
    </source>
</evidence>
<evidence type="ECO:0000313" key="9">
    <source>
        <dbReference type="EMBL" id="QNQ91484.1"/>
    </source>
</evidence>
<dbReference type="RefSeq" id="WP_187975875.1">
    <property type="nucleotide sequence ID" value="NZ_CP046884.1"/>
</dbReference>
<keyword evidence="6 7" id="KW-0472">Membrane</keyword>
<keyword evidence="5 7" id="KW-1133">Transmembrane helix</keyword>
<feature type="transmembrane region" description="Helical" evidence="7">
    <location>
        <begin position="385"/>
        <end position="406"/>
    </location>
</feature>
<dbReference type="AlphaFoldDB" id="A0A7H0SSF9"/>
<evidence type="ECO:0000256" key="6">
    <source>
        <dbReference type="ARBA" id="ARBA00023136"/>
    </source>
</evidence>
<dbReference type="EMBL" id="CP046884">
    <property type="protein sequence ID" value="QNQ91484.1"/>
    <property type="molecule type" value="Genomic_DNA"/>
</dbReference>
<proteinExistence type="predicted"/>
<evidence type="ECO:0000256" key="4">
    <source>
        <dbReference type="ARBA" id="ARBA00022692"/>
    </source>
</evidence>
<dbReference type="GO" id="GO:0005886">
    <property type="term" value="C:plasma membrane"/>
    <property type="evidence" value="ECO:0007669"/>
    <property type="project" value="UniProtKB-SubCell"/>
</dbReference>
<keyword evidence="3" id="KW-1003">Cell membrane</keyword>
<evidence type="ECO:0000256" key="7">
    <source>
        <dbReference type="SAM" id="Phobius"/>
    </source>
</evidence>
<dbReference type="InterPro" id="IPR020846">
    <property type="entry name" value="MFS_dom"/>
</dbReference>
<dbReference type="Gene3D" id="1.20.1250.20">
    <property type="entry name" value="MFS general substrate transporter like domains"/>
    <property type="match status" value="1"/>
</dbReference>
<feature type="transmembrane region" description="Helical" evidence="7">
    <location>
        <begin position="264"/>
        <end position="282"/>
    </location>
</feature>
<dbReference type="PANTHER" id="PTHR43045">
    <property type="entry name" value="SHIKIMATE TRANSPORTER"/>
    <property type="match status" value="1"/>
</dbReference>
<dbReference type="PANTHER" id="PTHR43045:SF1">
    <property type="entry name" value="SHIKIMATE TRANSPORTER"/>
    <property type="match status" value="1"/>
</dbReference>
<dbReference type="PROSITE" id="PS00217">
    <property type="entry name" value="SUGAR_TRANSPORT_2"/>
    <property type="match status" value="1"/>
</dbReference>
<sequence>MAGTIVEWYEFFLYATAATLVFNHLFFPPNDDPYVAIIAAFTTYAIGFIARPLGGIIFAHYGDKYGRKHLLQVAIVMVGATTFLMGCLPGFASTGYWAPALLVSLRFIQGIAVGGEWGGAVLLVAEHAPPKERGFWASWPQAALPLGNLLATVVLMILSWLLSEEQFISWGWRIGFWLSVVIVALGYYIRTKISDAPIFEETKEAMEQSADKIAHGVFEVLRRYPRGVLTAMGMRFGENVLYYMVVTFSITYLSVWVGLKASNILGLILIAHALQFFMVPMVGKLADAIGRKPVSFIGAMLTMCWPFIAFPLLNTGQRLWVLLAIVSGLLAHSFMYSAQPAIMAEAFPTRMRYSGVSMGYQVTSIVAGSLAPIIATELLRTTDSWVPVALYIVFAAAITFVATIVLKETKGVHLEDVDANDHHFEEAKN</sequence>
<keyword evidence="2" id="KW-0813">Transport</keyword>
<dbReference type="Proteomes" id="UP000516320">
    <property type="component" value="Chromosome"/>
</dbReference>
<protein>
    <submittedName>
        <fullName evidence="9">MFS transporter</fullName>
    </submittedName>
</protein>
<dbReference type="CDD" id="cd17369">
    <property type="entry name" value="MFS_ShiA_like"/>
    <property type="match status" value="1"/>
</dbReference>
<keyword evidence="10" id="KW-1185">Reference proteome</keyword>
<gene>
    <name evidence="9" type="ORF">GP475_08510</name>
</gene>
<reference evidence="9 10" key="1">
    <citation type="submission" date="2019-12" db="EMBL/GenBank/DDBJ databases">
        <title>Corynebacterium sp. nov., isolated from feces of the Anser Albifrons in China.</title>
        <authorList>
            <person name="Liu Q."/>
        </authorList>
    </citation>
    <scope>NUCLEOTIDE SEQUENCE [LARGE SCALE GENOMIC DNA]</scope>
    <source>
        <strain evidence="9 10">4H37-19</strain>
    </source>
</reference>
<dbReference type="PROSITE" id="PS00216">
    <property type="entry name" value="SUGAR_TRANSPORT_1"/>
    <property type="match status" value="1"/>
</dbReference>
<feature type="transmembrane region" description="Helical" evidence="7">
    <location>
        <begin position="240"/>
        <end position="258"/>
    </location>
</feature>
<feature type="transmembrane region" description="Helical" evidence="7">
    <location>
        <begin position="169"/>
        <end position="189"/>
    </location>
</feature>
<dbReference type="InterPro" id="IPR005829">
    <property type="entry name" value="Sugar_transporter_CS"/>
</dbReference>
<keyword evidence="4 7" id="KW-0812">Transmembrane</keyword>
<dbReference type="InterPro" id="IPR011701">
    <property type="entry name" value="MFS"/>
</dbReference>
<feature type="transmembrane region" description="Helical" evidence="7">
    <location>
        <begin position="319"/>
        <end position="338"/>
    </location>
</feature>
<evidence type="ECO:0000256" key="1">
    <source>
        <dbReference type="ARBA" id="ARBA00004651"/>
    </source>
</evidence>
<feature type="transmembrane region" description="Helical" evidence="7">
    <location>
        <begin position="34"/>
        <end position="58"/>
    </location>
</feature>
<accession>A0A7H0SSF9</accession>
<dbReference type="InterPro" id="IPR036259">
    <property type="entry name" value="MFS_trans_sf"/>
</dbReference>
<organism evidence="9 10">
    <name type="scientific">Corynebacterium poyangense</name>
    <dbReference type="NCBI Taxonomy" id="2684405"/>
    <lineage>
        <taxon>Bacteria</taxon>
        <taxon>Bacillati</taxon>
        <taxon>Actinomycetota</taxon>
        <taxon>Actinomycetes</taxon>
        <taxon>Mycobacteriales</taxon>
        <taxon>Corynebacteriaceae</taxon>
        <taxon>Corynebacterium</taxon>
    </lineage>
</organism>
<dbReference type="GO" id="GO:0022857">
    <property type="term" value="F:transmembrane transporter activity"/>
    <property type="evidence" value="ECO:0007669"/>
    <property type="project" value="InterPro"/>
</dbReference>